<evidence type="ECO:0000313" key="2">
    <source>
        <dbReference type="EMBL" id="WUM20338.1"/>
    </source>
</evidence>
<dbReference type="SUPFAM" id="SSF46785">
    <property type="entry name" value="Winged helix' DNA-binding domain"/>
    <property type="match status" value="1"/>
</dbReference>
<protein>
    <submittedName>
        <fullName evidence="2">MarR family winged helix-turn-helix transcriptional regulator</fullName>
    </submittedName>
</protein>
<dbReference type="Proteomes" id="UP001432128">
    <property type="component" value="Chromosome"/>
</dbReference>
<dbReference type="PANTHER" id="PTHR33164:SF57">
    <property type="entry name" value="MARR-FAMILY TRANSCRIPTIONAL REGULATOR"/>
    <property type="match status" value="1"/>
</dbReference>
<dbReference type="InterPro" id="IPR036390">
    <property type="entry name" value="WH_DNA-bd_sf"/>
</dbReference>
<name>A0AAU4K2Y7_9NOCA</name>
<dbReference type="RefSeq" id="WP_328857681.1">
    <property type="nucleotide sequence ID" value="NZ_CP108021.1"/>
</dbReference>
<accession>A0AAU4K2Y7</accession>
<feature type="domain" description="HTH marR-type" evidence="1">
    <location>
        <begin position="1"/>
        <end position="146"/>
    </location>
</feature>
<organism evidence="2 3">
    <name type="scientific">Williamsia herbipolensis</name>
    <dbReference type="NCBI Taxonomy" id="1603258"/>
    <lineage>
        <taxon>Bacteria</taxon>
        <taxon>Bacillati</taxon>
        <taxon>Actinomycetota</taxon>
        <taxon>Actinomycetes</taxon>
        <taxon>Mycobacteriales</taxon>
        <taxon>Nocardiaceae</taxon>
        <taxon>Williamsia</taxon>
    </lineage>
</organism>
<evidence type="ECO:0000313" key="3">
    <source>
        <dbReference type="Proteomes" id="UP001432128"/>
    </source>
</evidence>
<sequence>MSRPAPKWSNEDIAALPAWTLVQAYHPVARRFSEIFAAEQLSPVQFGVLLQLEATPGISQAELARRILVRQQSMAELLSGLVERDLLRRDAGNRRGRAIPLHLTVTGRRLVERAGDAVAEFNRPQRLGLTAGEAEQLNSLLHKLIDASREW</sequence>
<proteinExistence type="predicted"/>
<dbReference type="Gene3D" id="1.10.10.10">
    <property type="entry name" value="Winged helix-like DNA-binding domain superfamily/Winged helix DNA-binding domain"/>
    <property type="match status" value="1"/>
</dbReference>
<dbReference type="PROSITE" id="PS50995">
    <property type="entry name" value="HTH_MARR_2"/>
    <property type="match status" value="1"/>
</dbReference>
<keyword evidence="3" id="KW-1185">Reference proteome</keyword>
<dbReference type="Pfam" id="PF12802">
    <property type="entry name" value="MarR_2"/>
    <property type="match status" value="1"/>
</dbReference>
<dbReference type="SMART" id="SM00347">
    <property type="entry name" value="HTH_MARR"/>
    <property type="match status" value="1"/>
</dbReference>
<dbReference type="PANTHER" id="PTHR33164">
    <property type="entry name" value="TRANSCRIPTIONAL REGULATOR, MARR FAMILY"/>
    <property type="match status" value="1"/>
</dbReference>
<dbReference type="GO" id="GO:0003700">
    <property type="term" value="F:DNA-binding transcription factor activity"/>
    <property type="evidence" value="ECO:0007669"/>
    <property type="project" value="InterPro"/>
</dbReference>
<dbReference type="KEGG" id="whr:OG579_00265"/>
<gene>
    <name evidence="2" type="ORF">OG579_00265</name>
</gene>
<evidence type="ECO:0000259" key="1">
    <source>
        <dbReference type="PROSITE" id="PS50995"/>
    </source>
</evidence>
<reference evidence="2 3" key="1">
    <citation type="submission" date="2022-10" db="EMBL/GenBank/DDBJ databases">
        <title>The complete genomes of actinobacterial strains from the NBC collection.</title>
        <authorList>
            <person name="Joergensen T.S."/>
            <person name="Alvarez Arevalo M."/>
            <person name="Sterndorff E.B."/>
            <person name="Faurdal D."/>
            <person name="Vuksanovic O."/>
            <person name="Mourched A.-S."/>
            <person name="Charusanti P."/>
            <person name="Shaw S."/>
            <person name="Blin K."/>
            <person name="Weber T."/>
        </authorList>
    </citation>
    <scope>NUCLEOTIDE SEQUENCE [LARGE SCALE GENOMIC DNA]</scope>
    <source>
        <strain evidence="2 3">NBC_00319</strain>
    </source>
</reference>
<dbReference type="EMBL" id="CP108021">
    <property type="protein sequence ID" value="WUM20338.1"/>
    <property type="molecule type" value="Genomic_DNA"/>
</dbReference>
<dbReference type="AlphaFoldDB" id="A0AAU4K2Y7"/>
<dbReference type="InterPro" id="IPR000835">
    <property type="entry name" value="HTH_MarR-typ"/>
</dbReference>
<dbReference type="InterPro" id="IPR036388">
    <property type="entry name" value="WH-like_DNA-bd_sf"/>
</dbReference>
<dbReference type="InterPro" id="IPR039422">
    <property type="entry name" value="MarR/SlyA-like"/>
</dbReference>
<dbReference type="GO" id="GO:0006950">
    <property type="term" value="P:response to stress"/>
    <property type="evidence" value="ECO:0007669"/>
    <property type="project" value="TreeGrafter"/>
</dbReference>